<proteinExistence type="predicted"/>
<name>A0A5E4B3Z9_MARMO</name>
<sequence length="50" mass="5918">NPEAQESCRPLFSQLGCCDYNFNDNRLDSFKDLFIGDFILYSTSREYEQK</sequence>
<keyword evidence="2" id="KW-1185">Reference proteome</keyword>
<evidence type="ECO:0000313" key="1">
    <source>
        <dbReference type="EMBL" id="VTJ64408.1"/>
    </source>
</evidence>
<dbReference type="EMBL" id="CABDUW010000265">
    <property type="protein sequence ID" value="VTJ64408.1"/>
    <property type="molecule type" value="Genomic_DNA"/>
</dbReference>
<feature type="non-terminal residue" evidence="1">
    <location>
        <position position="50"/>
    </location>
</feature>
<dbReference type="Proteomes" id="UP000335636">
    <property type="component" value="Unassembled WGS sequence"/>
</dbReference>
<evidence type="ECO:0000313" key="2">
    <source>
        <dbReference type="Proteomes" id="UP000335636"/>
    </source>
</evidence>
<accession>A0A5E4B3Z9</accession>
<comment type="caution">
    <text evidence="1">The sequence shown here is derived from an EMBL/GenBank/DDBJ whole genome shotgun (WGS) entry which is preliminary data.</text>
</comment>
<reference evidence="1" key="1">
    <citation type="submission" date="2019-04" db="EMBL/GenBank/DDBJ databases">
        <authorList>
            <person name="Alioto T."/>
            <person name="Alioto T."/>
        </authorList>
    </citation>
    <scope>NUCLEOTIDE SEQUENCE [LARGE SCALE GENOMIC DNA]</scope>
</reference>
<protein>
    <submittedName>
        <fullName evidence="1">Uncharacterized protein</fullName>
    </submittedName>
</protein>
<organism evidence="1 2">
    <name type="scientific">Marmota monax</name>
    <name type="common">Woodchuck</name>
    <dbReference type="NCBI Taxonomy" id="9995"/>
    <lineage>
        <taxon>Eukaryota</taxon>
        <taxon>Metazoa</taxon>
        <taxon>Chordata</taxon>
        <taxon>Craniata</taxon>
        <taxon>Vertebrata</taxon>
        <taxon>Euteleostomi</taxon>
        <taxon>Mammalia</taxon>
        <taxon>Eutheria</taxon>
        <taxon>Euarchontoglires</taxon>
        <taxon>Glires</taxon>
        <taxon>Rodentia</taxon>
        <taxon>Sciuromorpha</taxon>
        <taxon>Sciuridae</taxon>
        <taxon>Xerinae</taxon>
        <taxon>Marmotini</taxon>
        <taxon>Marmota</taxon>
    </lineage>
</organism>
<gene>
    <name evidence="1" type="ORF">MONAX_5E022458</name>
</gene>
<feature type="non-terminal residue" evidence="1">
    <location>
        <position position="1"/>
    </location>
</feature>
<dbReference type="AlphaFoldDB" id="A0A5E4B3Z9"/>